<dbReference type="Pfam" id="PF22174">
    <property type="entry name" value="NMB1110-like_C"/>
    <property type="match status" value="1"/>
</dbReference>
<reference evidence="5 6" key="1">
    <citation type="submission" date="2017-06" db="EMBL/GenBank/DDBJ databases">
        <authorList>
            <person name="Kim H.J."/>
            <person name="Triplett B.A."/>
        </authorList>
    </citation>
    <scope>NUCLEOTIDE SEQUENCE [LARGE SCALE GENOMIC DNA]</scope>
    <source>
        <strain evidence="5 6">DSM 13116</strain>
    </source>
</reference>
<dbReference type="Proteomes" id="UP000198324">
    <property type="component" value="Unassembled WGS sequence"/>
</dbReference>
<dbReference type="Pfam" id="PF22255">
    <property type="entry name" value="Gp44-like_2nd"/>
    <property type="match status" value="1"/>
</dbReference>
<dbReference type="InterPro" id="IPR053981">
    <property type="entry name" value="Gp44/GpP-like_2nd"/>
</dbReference>
<dbReference type="SUPFAM" id="SSF69279">
    <property type="entry name" value="Phage tail proteins"/>
    <property type="match status" value="2"/>
</dbReference>
<protein>
    <submittedName>
        <fullName evidence="5">Mu-like prophage tail protein gpP</fullName>
    </submittedName>
</protein>
<dbReference type="Gene3D" id="2.30.300.10">
    <property type="entry name" value="Baseplate protein-like domain - beta roll fold"/>
    <property type="match status" value="1"/>
</dbReference>
<dbReference type="Pfam" id="PF22630">
    <property type="entry name" value="NMB1110_3rd"/>
    <property type="match status" value="1"/>
</dbReference>
<dbReference type="Gene3D" id="3.55.50.10">
    <property type="entry name" value="Baseplate protein-like domains"/>
    <property type="match status" value="1"/>
</dbReference>
<evidence type="ECO:0000259" key="4">
    <source>
        <dbReference type="Pfam" id="PF22630"/>
    </source>
</evidence>
<feature type="domain" description="Tail protein NMB1110-like third" evidence="4">
    <location>
        <begin position="221"/>
        <end position="281"/>
    </location>
</feature>
<dbReference type="InterPro" id="IPR026276">
    <property type="entry name" value="Baseplate_GpP"/>
</dbReference>
<sequence length="385" mass="41167">MQSSDDADKVGLIIDGREHRDWERYEVDSDLLTPADGWRVSLGLPAPTDGQALPEYVRPWAPVTLTLGGQVILRGRLDSMETDVAKDAHTLSLSGRDLAGVLVDCSAPVFSARQCGLDEIVAKMVRPLGITSIKVEAGTARHDKISVDPGMTAWDALERVCEQNGCWPYFAPDGTLVIGGPDYTDATNPPVGQLTVRASGQDGGKGNNVLRLVERRGVQERYSEVTVLGQGHGTESAEGAHNIRATAKDSAADAPVNRPKIVVEADCETTGHAQRRARKIVADGKLAAYEIHASVRGHRVLGAIGASGLAPLWTPGQRVRVVSEPHGISGVYYLMRRTFLCGRGQGQITELALKPDGLWQPDVSHHKRHKRKAGAGAGAGGIVDL</sequence>
<dbReference type="InterPro" id="IPR049354">
    <property type="entry name" value="GpP-like_N"/>
</dbReference>
<dbReference type="AlphaFoldDB" id="A0A239AI64"/>
<evidence type="ECO:0000313" key="5">
    <source>
        <dbReference type="EMBL" id="SNR95230.1"/>
    </source>
</evidence>
<feature type="domain" description="Baseplate hub protein gp44-like N-terminal" evidence="1">
    <location>
        <begin position="10"/>
        <end position="97"/>
    </location>
</feature>
<dbReference type="EMBL" id="FZOC01000004">
    <property type="protein sequence ID" value="SNR95230.1"/>
    <property type="molecule type" value="Genomic_DNA"/>
</dbReference>
<gene>
    <name evidence="5" type="ORF">SAMN04488503_1992</name>
</gene>
<feature type="domain" description="Baseplate hub protein gp44/GpP-like second" evidence="3">
    <location>
        <begin position="99"/>
        <end position="180"/>
    </location>
</feature>
<keyword evidence="6" id="KW-1185">Reference proteome</keyword>
<name>A0A239AI64_9BACT</name>
<accession>A0A239AI64</accession>
<dbReference type="PIRSF" id="PIRSF004440">
    <property type="entry name" value="GpP"/>
    <property type="match status" value="1"/>
</dbReference>
<evidence type="ECO:0000259" key="3">
    <source>
        <dbReference type="Pfam" id="PF22255"/>
    </source>
</evidence>
<proteinExistence type="predicted"/>
<dbReference type="InterPro" id="IPR054482">
    <property type="entry name" value="NMB1110-like_3rd"/>
</dbReference>
<dbReference type="RefSeq" id="WP_089274228.1">
    <property type="nucleotide sequence ID" value="NZ_FZOC01000004.1"/>
</dbReference>
<dbReference type="Gene3D" id="3.30.1920.10">
    <property type="entry name" value="Baseplate protein-like domains - 2 layer sandwich fold"/>
    <property type="match status" value="1"/>
</dbReference>
<organism evidence="5 6">
    <name type="scientific">Humidesulfovibrio mexicanus</name>
    <dbReference type="NCBI Taxonomy" id="147047"/>
    <lineage>
        <taxon>Bacteria</taxon>
        <taxon>Pseudomonadati</taxon>
        <taxon>Thermodesulfobacteriota</taxon>
        <taxon>Desulfovibrionia</taxon>
        <taxon>Desulfovibrionales</taxon>
        <taxon>Desulfovibrionaceae</taxon>
        <taxon>Humidesulfovibrio</taxon>
    </lineage>
</organism>
<evidence type="ECO:0000259" key="2">
    <source>
        <dbReference type="Pfam" id="PF22174"/>
    </source>
</evidence>
<feature type="domain" description="Tail protein NMB1110-like C-terminal" evidence="2">
    <location>
        <begin position="283"/>
        <end position="357"/>
    </location>
</feature>
<dbReference type="Pfam" id="PF21683">
    <property type="entry name" value="GpP-like_1st"/>
    <property type="match status" value="1"/>
</dbReference>
<evidence type="ECO:0000313" key="6">
    <source>
        <dbReference type="Proteomes" id="UP000198324"/>
    </source>
</evidence>
<evidence type="ECO:0000259" key="1">
    <source>
        <dbReference type="Pfam" id="PF21683"/>
    </source>
</evidence>
<dbReference type="InterPro" id="IPR054034">
    <property type="entry name" value="NMB1110-like_C"/>
</dbReference>
<dbReference type="OrthoDB" id="9016931at2"/>
<dbReference type="InterPro" id="IPR023399">
    <property type="entry name" value="Baseplate-like_2-layer_sand"/>
</dbReference>